<dbReference type="NCBIfam" id="TIGR00046">
    <property type="entry name" value="RsmE family RNA methyltransferase"/>
    <property type="match status" value="1"/>
</dbReference>
<keyword evidence="6 12" id="KW-0698">rRNA processing</keyword>
<comment type="similarity">
    <text evidence="2 12">Belongs to the RNA methyltransferase RsmE family.</text>
</comment>
<gene>
    <name evidence="15" type="primary">rsmE</name>
    <name evidence="15" type="ORF">PIGHUM_02671</name>
</gene>
<dbReference type="InterPro" id="IPR015947">
    <property type="entry name" value="PUA-like_sf"/>
</dbReference>
<evidence type="ECO:0000259" key="14">
    <source>
        <dbReference type="Pfam" id="PF20260"/>
    </source>
</evidence>
<dbReference type="Gene3D" id="3.40.1280.10">
    <property type="match status" value="1"/>
</dbReference>
<feature type="domain" description="Ribosomal RNA small subunit methyltransferase E PUA-like" evidence="14">
    <location>
        <begin position="40"/>
        <end position="80"/>
    </location>
</feature>
<organism evidence="15 16">
    <name type="scientific">Pigmentiphaga humi</name>
    <dbReference type="NCBI Taxonomy" id="2478468"/>
    <lineage>
        <taxon>Bacteria</taxon>
        <taxon>Pseudomonadati</taxon>
        <taxon>Pseudomonadota</taxon>
        <taxon>Betaproteobacteria</taxon>
        <taxon>Burkholderiales</taxon>
        <taxon>Alcaligenaceae</taxon>
        <taxon>Pigmentiphaga</taxon>
    </lineage>
</organism>
<comment type="subcellular location">
    <subcellularLocation>
        <location evidence="1 12">Cytoplasm</location>
    </subcellularLocation>
</comment>
<dbReference type="PANTHER" id="PTHR30027">
    <property type="entry name" value="RIBOSOMAL RNA SMALL SUBUNIT METHYLTRANSFERASE E"/>
    <property type="match status" value="1"/>
</dbReference>
<evidence type="ECO:0000256" key="7">
    <source>
        <dbReference type="ARBA" id="ARBA00022603"/>
    </source>
</evidence>
<dbReference type="Pfam" id="PF20260">
    <property type="entry name" value="PUA_4"/>
    <property type="match status" value="1"/>
</dbReference>
<evidence type="ECO:0000256" key="6">
    <source>
        <dbReference type="ARBA" id="ARBA00022552"/>
    </source>
</evidence>
<dbReference type="Pfam" id="PF04452">
    <property type="entry name" value="Methyltrans_RNA"/>
    <property type="match status" value="1"/>
</dbReference>
<dbReference type="InterPro" id="IPR046886">
    <property type="entry name" value="RsmE_MTase_dom"/>
</dbReference>
<dbReference type="GO" id="GO:0070475">
    <property type="term" value="P:rRNA base methylation"/>
    <property type="evidence" value="ECO:0007669"/>
    <property type="project" value="TreeGrafter"/>
</dbReference>
<dbReference type="CDD" id="cd18084">
    <property type="entry name" value="RsmE-like"/>
    <property type="match status" value="1"/>
</dbReference>
<dbReference type="InterPro" id="IPR029028">
    <property type="entry name" value="Alpha/beta_knot_MTases"/>
</dbReference>
<evidence type="ECO:0000313" key="15">
    <source>
        <dbReference type="EMBL" id="VCU70595.1"/>
    </source>
</evidence>
<evidence type="ECO:0000256" key="3">
    <source>
        <dbReference type="ARBA" id="ARBA00012328"/>
    </source>
</evidence>
<proteinExistence type="inferred from homology"/>
<dbReference type="InterPro" id="IPR006700">
    <property type="entry name" value="RsmE"/>
</dbReference>
<dbReference type="GO" id="GO:0070042">
    <property type="term" value="F:rRNA (uridine-N3-)-methyltransferase activity"/>
    <property type="evidence" value="ECO:0007669"/>
    <property type="project" value="TreeGrafter"/>
</dbReference>
<evidence type="ECO:0000256" key="9">
    <source>
        <dbReference type="ARBA" id="ARBA00022691"/>
    </source>
</evidence>
<feature type="domain" description="Ribosomal RNA small subunit methyltransferase E methyltransferase" evidence="13">
    <location>
        <begin position="94"/>
        <end position="260"/>
    </location>
</feature>
<keyword evidence="7 12" id="KW-0489">Methyltransferase</keyword>
<evidence type="ECO:0000256" key="4">
    <source>
        <dbReference type="ARBA" id="ARBA00013673"/>
    </source>
</evidence>
<evidence type="ECO:0000256" key="12">
    <source>
        <dbReference type="PIRNR" id="PIRNR015601"/>
    </source>
</evidence>
<name>A0A3P4B603_9BURK</name>
<dbReference type="EMBL" id="UWPJ01000022">
    <property type="protein sequence ID" value="VCU70595.1"/>
    <property type="molecule type" value="Genomic_DNA"/>
</dbReference>
<dbReference type="PANTHER" id="PTHR30027:SF3">
    <property type="entry name" value="16S RRNA (URACIL(1498)-N(3))-METHYLTRANSFERASE"/>
    <property type="match status" value="1"/>
</dbReference>
<evidence type="ECO:0000256" key="10">
    <source>
        <dbReference type="ARBA" id="ARBA00025699"/>
    </source>
</evidence>
<evidence type="ECO:0000256" key="8">
    <source>
        <dbReference type="ARBA" id="ARBA00022679"/>
    </source>
</evidence>
<sequence>MAPALAGVGTFVASYIRYAAMPLPRFHIDLPMSPGARLALPDAIAHHALRVLRLREGEAIVVFDGRGGQYPAVLEAEGKRGYARLGAHDAREAELPGRIVLAQAIPSGDKMDWVIEKAVEVGAAAIQPLAAARSVLRLSGERLEKRLQHWRRVAVAACEQCGRNRVPEVGAPLTPQQWLETPPADGAVRLLCDPDAGVRLTDWAGAPAAPPAAIELLVGPEGGWSDEEYALAQRHGVRMVRFGDRILRTETAGTALVSALSAKLGWI</sequence>
<dbReference type="AlphaFoldDB" id="A0A3P4B603"/>
<dbReference type="InterPro" id="IPR046887">
    <property type="entry name" value="RsmE_PUA-like"/>
</dbReference>
<dbReference type="InterPro" id="IPR029026">
    <property type="entry name" value="tRNA_m1G_MTases_N"/>
</dbReference>
<keyword evidence="9 12" id="KW-0949">S-adenosyl-L-methionine</keyword>
<dbReference type="GO" id="GO:0005737">
    <property type="term" value="C:cytoplasm"/>
    <property type="evidence" value="ECO:0007669"/>
    <property type="project" value="UniProtKB-SubCell"/>
</dbReference>
<dbReference type="PIRSF" id="PIRSF015601">
    <property type="entry name" value="MTase_slr0722"/>
    <property type="match status" value="1"/>
</dbReference>
<dbReference type="SUPFAM" id="SSF75217">
    <property type="entry name" value="alpha/beta knot"/>
    <property type="match status" value="1"/>
</dbReference>
<protein>
    <recommendedName>
        <fullName evidence="4 12">Ribosomal RNA small subunit methyltransferase E</fullName>
        <ecNumber evidence="3 12">2.1.1.193</ecNumber>
    </recommendedName>
</protein>
<accession>A0A3P4B603</accession>
<dbReference type="Gene3D" id="2.40.240.20">
    <property type="entry name" value="Hypothetical PUA domain-like, domain 1"/>
    <property type="match status" value="1"/>
</dbReference>
<dbReference type="EC" id="2.1.1.193" evidence="3 12"/>
<keyword evidence="16" id="KW-1185">Reference proteome</keyword>
<evidence type="ECO:0000256" key="11">
    <source>
        <dbReference type="ARBA" id="ARBA00047944"/>
    </source>
</evidence>
<evidence type="ECO:0000256" key="5">
    <source>
        <dbReference type="ARBA" id="ARBA00022490"/>
    </source>
</evidence>
<comment type="catalytic activity">
    <reaction evidence="11 12">
        <text>uridine(1498) in 16S rRNA + S-adenosyl-L-methionine = N(3)-methyluridine(1498) in 16S rRNA + S-adenosyl-L-homocysteine + H(+)</text>
        <dbReference type="Rhea" id="RHEA:42920"/>
        <dbReference type="Rhea" id="RHEA-COMP:10283"/>
        <dbReference type="Rhea" id="RHEA-COMP:10284"/>
        <dbReference type="ChEBI" id="CHEBI:15378"/>
        <dbReference type="ChEBI" id="CHEBI:57856"/>
        <dbReference type="ChEBI" id="CHEBI:59789"/>
        <dbReference type="ChEBI" id="CHEBI:65315"/>
        <dbReference type="ChEBI" id="CHEBI:74502"/>
        <dbReference type="EC" id="2.1.1.193"/>
    </reaction>
</comment>
<keyword evidence="8 12" id="KW-0808">Transferase</keyword>
<dbReference type="SUPFAM" id="SSF88697">
    <property type="entry name" value="PUA domain-like"/>
    <property type="match status" value="1"/>
</dbReference>
<reference evidence="15 16" key="1">
    <citation type="submission" date="2018-10" db="EMBL/GenBank/DDBJ databases">
        <authorList>
            <person name="Criscuolo A."/>
        </authorList>
    </citation>
    <scope>NUCLEOTIDE SEQUENCE [LARGE SCALE GENOMIC DNA]</scope>
    <source>
        <strain evidence="15">DnA1</strain>
    </source>
</reference>
<keyword evidence="5 12" id="KW-0963">Cytoplasm</keyword>
<dbReference type="NCBIfam" id="NF008692">
    <property type="entry name" value="PRK11713.1-5"/>
    <property type="match status" value="1"/>
</dbReference>
<evidence type="ECO:0000259" key="13">
    <source>
        <dbReference type="Pfam" id="PF04452"/>
    </source>
</evidence>
<evidence type="ECO:0000256" key="2">
    <source>
        <dbReference type="ARBA" id="ARBA00005528"/>
    </source>
</evidence>
<comment type="function">
    <text evidence="10 12">Specifically methylates the N3 position of the uracil ring of uridine 1498 (m3U1498) in 16S rRNA. Acts on the fully assembled 30S ribosomal subunit.</text>
</comment>
<evidence type="ECO:0000256" key="1">
    <source>
        <dbReference type="ARBA" id="ARBA00004496"/>
    </source>
</evidence>
<evidence type="ECO:0000313" key="16">
    <source>
        <dbReference type="Proteomes" id="UP000277294"/>
    </source>
</evidence>
<dbReference type="Proteomes" id="UP000277294">
    <property type="component" value="Unassembled WGS sequence"/>
</dbReference>